<organism evidence="5 6">
    <name type="scientific">Sphaerochaeta pleomorpha (strain ATCC BAA-1885 / DSM 22778 / Grapes)</name>
    <dbReference type="NCBI Taxonomy" id="158190"/>
    <lineage>
        <taxon>Bacteria</taxon>
        <taxon>Pseudomonadati</taxon>
        <taxon>Spirochaetota</taxon>
        <taxon>Spirochaetia</taxon>
        <taxon>Spirochaetales</taxon>
        <taxon>Sphaerochaetaceae</taxon>
        <taxon>Sphaerochaeta</taxon>
    </lineage>
</organism>
<dbReference type="AlphaFoldDB" id="G8QR85"/>
<dbReference type="EMBL" id="CP003155">
    <property type="protein sequence ID" value="AEV31020.1"/>
    <property type="molecule type" value="Genomic_DNA"/>
</dbReference>
<dbReference type="RefSeq" id="WP_014271859.1">
    <property type="nucleotide sequence ID" value="NC_016633.1"/>
</dbReference>
<dbReference type="InterPro" id="IPR008920">
    <property type="entry name" value="TF_FadR/GntR_C"/>
</dbReference>
<keyword evidence="6" id="KW-1185">Reference proteome</keyword>
<evidence type="ECO:0000313" key="6">
    <source>
        <dbReference type="Proteomes" id="UP000005632"/>
    </source>
</evidence>
<keyword evidence="3" id="KW-0804">Transcription</keyword>
<dbReference type="GO" id="GO:0003700">
    <property type="term" value="F:DNA-binding transcription factor activity"/>
    <property type="evidence" value="ECO:0007669"/>
    <property type="project" value="InterPro"/>
</dbReference>
<reference evidence="5 6" key="1">
    <citation type="submission" date="2011-11" db="EMBL/GenBank/DDBJ databases">
        <title>Complete sequence of Spirochaeta sp. grapes.</title>
        <authorList>
            <consortium name="US DOE Joint Genome Institute"/>
            <person name="Lucas S."/>
            <person name="Han J."/>
            <person name="Lapidus A."/>
            <person name="Cheng J.-F."/>
            <person name="Goodwin L."/>
            <person name="Pitluck S."/>
            <person name="Peters L."/>
            <person name="Ovchinnikova G."/>
            <person name="Munk A.C."/>
            <person name="Detter J.C."/>
            <person name="Han C."/>
            <person name="Tapia R."/>
            <person name="Land M."/>
            <person name="Hauser L."/>
            <person name="Kyrpides N."/>
            <person name="Ivanova N."/>
            <person name="Pagani I."/>
            <person name="Ritalahtilisa K."/>
            <person name="Loeffler F."/>
            <person name="Woyke T."/>
        </authorList>
    </citation>
    <scope>NUCLEOTIDE SEQUENCE [LARGE SCALE GENOMIC DNA]</scope>
    <source>
        <strain evidence="6">ATCC BAA-1885 / DSM 22778 / Grapes</strain>
    </source>
</reference>
<keyword evidence="1" id="KW-0805">Transcription regulation</keyword>
<dbReference type="HOGENOM" id="CLU_017584_5_5_12"/>
<dbReference type="Gene3D" id="1.10.10.10">
    <property type="entry name" value="Winged helix-like DNA-binding domain superfamily/Winged helix DNA-binding domain"/>
    <property type="match status" value="1"/>
</dbReference>
<dbReference type="SMART" id="SM00895">
    <property type="entry name" value="FCD"/>
    <property type="match status" value="1"/>
</dbReference>
<protein>
    <submittedName>
        <fullName evidence="5">Transcriptional regulator</fullName>
    </submittedName>
</protein>
<dbReference type="GO" id="GO:0003677">
    <property type="term" value="F:DNA binding"/>
    <property type="evidence" value="ECO:0007669"/>
    <property type="project" value="UniProtKB-KW"/>
</dbReference>
<dbReference type="SMART" id="SM00345">
    <property type="entry name" value="HTH_GNTR"/>
    <property type="match status" value="1"/>
</dbReference>
<dbReference type="Gene3D" id="1.20.120.530">
    <property type="entry name" value="GntR ligand-binding domain-like"/>
    <property type="match status" value="1"/>
</dbReference>
<dbReference type="Pfam" id="PF00392">
    <property type="entry name" value="GntR"/>
    <property type="match status" value="1"/>
</dbReference>
<evidence type="ECO:0000259" key="4">
    <source>
        <dbReference type="PROSITE" id="PS50949"/>
    </source>
</evidence>
<dbReference type="InterPro" id="IPR036388">
    <property type="entry name" value="WH-like_DNA-bd_sf"/>
</dbReference>
<proteinExistence type="predicted"/>
<dbReference type="Proteomes" id="UP000005632">
    <property type="component" value="Chromosome"/>
</dbReference>
<dbReference type="InterPro" id="IPR036390">
    <property type="entry name" value="WH_DNA-bd_sf"/>
</dbReference>
<dbReference type="KEGG" id="sgp:SpiGrapes_3276"/>
<sequence>MHDVKSRSLIDTIYQNLKNDILQEKLAKGEKLSENTLAQEFHCSRTPVRESLKRLEQDGFIVIVPHSGSYVKDSTKNEYQQLTEVRAYLEALAIRLDCHNRVSAQQLEELLDEMDTIGESGTIDIQLFNTLHYRFHYNLVHLANNQLLDQMWGRLNLNESVLMSYQGLSKAGIKKTQTEHRRLIQAIKNGNAKDGEKCMLLHLWRKREQFRAEAQKG</sequence>
<dbReference type="SUPFAM" id="SSF46785">
    <property type="entry name" value="Winged helix' DNA-binding domain"/>
    <property type="match status" value="1"/>
</dbReference>
<dbReference type="InterPro" id="IPR000524">
    <property type="entry name" value="Tscrpt_reg_HTH_GntR"/>
</dbReference>
<dbReference type="CDD" id="cd07377">
    <property type="entry name" value="WHTH_GntR"/>
    <property type="match status" value="1"/>
</dbReference>
<dbReference type="PANTHER" id="PTHR43537">
    <property type="entry name" value="TRANSCRIPTIONAL REGULATOR, GNTR FAMILY"/>
    <property type="match status" value="1"/>
</dbReference>
<feature type="domain" description="HTH gntR-type" evidence="4">
    <location>
        <begin position="7"/>
        <end position="74"/>
    </location>
</feature>
<keyword evidence="2" id="KW-0238">DNA-binding</keyword>
<evidence type="ECO:0000256" key="3">
    <source>
        <dbReference type="ARBA" id="ARBA00023163"/>
    </source>
</evidence>
<dbReference type="OrthoDB" id="362718at2"/>
<dbReference type="PRINTS" id="PR00035">
    <property type="entry name" value="HTHGNTR"/>
</dbReference>
<dbReference type="Pfam" id="PF07729">
    <property type="entry name" value="FCD"/>
    <property type="match status" value="1"/>
</dbReference>
<evidence type="ECO:0000256" key="2">
    <source>
        <dbReference type="ARBA" id="ARBA00023125"/>
    </source>
</evidence>
<evidence type="ECO:0000256" key="1">
    <source>
        <dbReference type="ARBA" id="ARBA00023015"/>
    </source>
</evidence>
<dbReference type="eggNOG" id="COG1802">
    <property type="taxonomic scope" value="Bacteria"/>
</dbReference>
<evidence type="ECO:0000313" key="5">
    <source>
        <dbReference type="EMBL" id="AEV31020.1"/>
    </source>
</evidence>
<dbReference type="SUPFAM" id="SSF48008">
    <property type="entry name" value="GntR ligand-binding domain-like"/>
    <property type="match status" value="1"/>
</dbReference>
<accession>G8QR85</accession>
<name>G8QR85_SPHPG</name>
<dbReference type="PROSITE" id="PS50949">
    <property type="entry name" value="HTH_GNTR"/>
    <property type="match status" value="1"/>
</dbReference>
<dbReference type="InterPro" id="IPR011711">
    <property type="entry name" value="GntR_C"/>
</dbReference>
<dbReference type="PANTHER" id="PTHR43537:SF5">
    <property type="entry name" value="UXU OPERON TRANSCRIPTIONAL REGULATOR"/>
    <property type="match status" value="1"/>
</dbReference>
<gene>
    <name evidence="5" type="ordered locus">SpiGrapes_3276</name>
</gene>
<dbReference type="STRING" id="158190.SpiGrapes_3276"/>